<dbReference type="SUPFAM" id="SSF52833">
    <property type="entry name" value="Thioredoxin-like"/>
    <property type="match status" value="1"/>
</dbReference>
<dbReference type="FunFam" id="1.20.1150.12:FF:000001">
    <property type="entry name" value="Endoplasmic reticulum resident protein 29"/>
    <property type="match status" value="1"/>
</dbReference>
<evidence type="ECO:0000256" key="2">
    <source>
        <dbReference type="SAM" id="SignalP"/>
    </source>
</evidence>
<dbReference type="GO" id="GO:0009306">
    <property type="term" value="P:protein secretion"/>
    <property type="evidence" value="ECO:0007669"/>
    <property type="project" value="InterPro"/>
</dbReference>
<dbReference type="InterPro" id="IPR011679">
    <property type="entry name" value="ERp29_C"/>
</dbReference>
<dbReference type="SUPFAM" id="SSF47933">
    <property type="entry name" value="ERP29 C domain-like"/>
    <property type="match status" value="1"/>
</dbReference>
<dbReference type="InterPro" id="IPR036249">
    <property type="entry name" value="Thioredoxin-like_sf"/>
</dbReference>
<proteinExistence type="predicted"/>
<dbReference type="Pfam" id="PF07749">
    <property type="entry name" value="ERp29"/>
    <property type="match status" value="1"/>
</dbReference>
<dbReference type="InterPro" id="IPR016855">
    <property type="entry name" value="ERp29"/>
</dbReference>
<feature type="domain" description="ERp29 N-terminal" evidence="4">
    <location>
        <begin position="23"/>
        <end position="146"/>
    </location>
</feature>
<evidence type="ECO:0000313" key="5">
    <source>
        <dbReference type="EMBL" id="CAH0380994.1"/>
    </source>
</evidence>
<dbReference type="InterPro" id="IPR036356">
    <property type="entry name" value="ERp29_C_sf"/>
</dbReference>
<evidence type="ECO:0000313" key="6">
    <source>
        <dbReference type="Proteomes" id="UP001152759"/>
    </source>
</evidence>
<gene>
    <name evidence="5" type="ORF">BEMITA_LOCUS688</name>
</gene>
<dbReference type="PANTHER" id="PTHR12211:SF0">
    <property type="entry name" value="ENDOPLASMIC RETICULUM RESIDENT PROTEIN 29"/>
    <property type="match status" value="1"/>
</dbReference>
<evidence type="ECO:0008006" key="7">
    <source>
        <dbReference type="Google" id="ProtNLM"/>
    </source>
</evidence>
<dbReference type="Gene3D" id="3.40.30.10">
    <property type="entry name" value="Glutaredoxin"/>
    <property type="match status" value="1"/>
</dbReference>
<evidence type="ECO:0000259" key="4">
    <source>
        <dbReference type="Pfam" id="PF07912"/>
    </source>
</evidence>
<protein>
    <recommendedName>
        <fullName evidence="7">Endoplasmic reticulum resident protein 29</fullName>
    </recommendedName>
</protein>
<dbReference type="Proteomes" id="UP001152759">
    <property type="component" value="Chromosome 1"/>
</dbReference>
<evidence type="ECO:0000256" key="1">
    <source>
        <dbReference type="ARBA" id="ARBA00022824"/>
    </source>
</evidence>
<dbReference type="OrthoDB" id="417262at2759"/>
<reference evidence="5" key="1">
    <citation type="submission" date="2021-12" db="EMBL/GenBank/DDBJ databases">
        <authorList>
            <person name="King R."/>
        </authorList>
    </citation>
    <scope>NUCLEOTIDE SEQUENCE</scope>
</reference>
<dbReference type="CDD" id="cd00238">
    <property type="entry name" value="ERp29c"/>
    <property type="match status" value="1"/>
</dbReference>
<organism evidence="5 6">
    <name type="scientific">Bemisia tabaci</name>
    <name type="common">Sweetpotato whitefly</name>
    <name type="synonym">Aleurodes tabaci</name>
    <dbReference type="NCBI Taxonomy" id="7038"/>
    <lineage>
        <taxon>Eukaryota</taxon>
        <taxon>Metazoa</taxon>
        <taxon>Ecdysozoa</taxon>
        <taxon>Arthropoda</taxon>
        <taxon>Hexapoda</taxon>
        <taxon>Insecta</taxon>
        <taxon>Pterygota</taxon>
        <taxon>Neoptera</taxon>
        <taxon>Paraneoptera</taxon>
        <taxon>Hemiptera</taxon>
        <taxon>Sternorrhyncha</taxon>
        <taxon>Aleyrodoidea</taxon>
        <taxon>Aleyrodidae</taxon>
        <taxon>Aleyrodinae</taxon>
        <taxon>Bemisia</taxon>
    </lineage>
</organism>
<evidence type="ECO:0000259" key="3">
    <source>
        <dbReference type="Pfam" id="PF07749"/>
    </source>
</evidence>
<feature type="chain" id="PRO_5040460570" description="Endoplasmic reticulum resident protein 29" evidence="2">
    <location>
        <begin position="23"/>
        <end position="250"/>
    </location>
</feature>
<keyword evidence="6" id="KW-1185">Reference proteome</keyword>
<name>A0A9P0A0Y6_BEMTA</name>
<keyword evidence="2" id="KW-0732">Signal</keyword>
<sequence length="250" mass="28751">MKSSAVFLLVLSLVLLLGDAYGKGITQLDTLTFDKLLSKFKVTIVKFNAAYPYGHKQEVYTKFAESTYTVNDLLVAEVAVKDYGDKENEELIKRFNIKTEDFPVVKLFIDGTPEPYTFVAKEDSEFTYQALYDFIKSKKTGLYLGCAGCLEKFDKLVEEFMLSSDAKERKKKLRVAEDLWDKISSLTEAKSAEIYVKSMRKVIEKGEDFVPKEVERVEKLLKAKMTKEKQDELQKRINILQSFKVVHDEL</sequence>
<dbReference type="Pfam" id="PF07912">
    <property type="entry name" value="ERp29_N"/>
    <property type="match status" value="1"/>
</dbReference>
<dbReference type="InterPro" id="IPR012883">
    <property type="entry name" value="ERp29_N"/>
</dbReference>
<dbReference type="KEGG" id="btab:109041259"/>
<dbReference type="AlphaFoldDB" id="A0A9P0A0Y6"/>
<accession>A0A9P0A0Y6</accession>
<dbReference type="GO" id="GO:0005788">
    <property type="term" value="C:endoplasmic reticulum lumen"/>
    <property type="evidence" value="ECO:0007669"/>
    <property type="project" value="InterPro"/>
</dbReference>
<keyword evidence="1" id="KW-0256">Endoplasmic reticulum</keyword>
<dbReference type="PANTHER" id="PTHR12211">
    <property type="entry name" value="ENDOPLASMIC RETICULUM PROTEIN ERP29"/>
    <property type="match status" value="1"/>
</dbReference>
<dbReference type="EMBL" id="OU963862">
    <property type="protein sequence ID" value="CAH0380994.1"/>
    <property type="molecule type" value="Genomic_DNA"/>
</dbReference>
<feature type="signal peptide" evidence="2">
    <location>
        <begin position="1"/>
        <end position="22"/>
    </location>
</feature>
<dbReference type="Gene3D" id="1.20.1150.12">
    <property type="entry name" value="Endoplasmic reticulum resident protein 29, C-terminal domain"/>
    <property type="match status" value="1"/>
</dbReference>
<feature type="domain" description="Endoplasmic reticulum resident protein 29 C-terminal" evidence="3">
    <location>
        <begin position="148"/>
        <end position="243"/>
    </location>
</feature>